<dbReference type="EC" id="2.1.3.2" evidence="7"/>
<dbReference type="UniPathway" id="UPA00070">
    <property type="reaction ID" value="UER00116"/>
</dbReference>
<evidence type="ECO:0000256" key="6">
    <source>
        <dbReference type="ARBA" id="ARBA00048859"/>
    </source>
</evidence>
<feature type="binding site" evidence="7">
    <location>
        <position position="254"/>
    </location>
    <ligand>
        <name>carbamoyl phosphate</name>
        <dbReference type="ChEBI" id="CHEBI:58228"/>
    </ligand>
</feature>
<dbReference type="Proteomes" id="UP000257055">
    <property type="component" value="Unassembled WGS sequence"/>
</dbReference>
<feature type="domain" description="Aspartate/ornithine carbamoyltransferase Asp/Orn-binding" evidence="8">
    <location>
        <begin position="145"/>
        <end position="290"/>
    </location>
</feature>
<dbReference type="RefSeq" id="WP_115752154.1">
    <property type="nucleotide sequence ID" value="NZ_LARY01000001.1"/>
</dbReference>
<organism evidence="10 11">
    <name type="scientific">Listeria kieliensis</name>
    <dbReference type="NCBI Taxonomy" id="1621700"/>
    <lineage>
        <taxon>Bacteria</taxon>
        <taxon>Bacillati</taxon>
        <taxon>Bacillota</taxon>
        <taxon>Bacilli</taxon>
        <taxon>Bacillales</taxon>
        <taxon>Listeriaceae</taxon>
        <taxon>Listeria</taxon>
    </lineage>
</organism>
<feature type="binding site" evidence="7">
    <location>
        <position position="99"/>
    </location>
    <ligand>
        <name>carbamoyl phosphate</name>
        <dbReference type="ChEBI" id="CHEBI:58228"/>
    </ligand>
</feature>
<keyword evidence="4 7" id="KW-0665">Pyrimidine biosynthesis</keyword>
<dbReference type="InterPro" id="IPR006131">
    <property type="entry name" value="Asp_carbamoyltransf_Asp/Orn-bd"/>
</dbReference>
<reference evidence="11" key="1">
    <citation type="submission" date="2015-04" db="EMBL/GenBank/DDBJ databases">
        <authorList>
            <person name="Schardt J."/>
            <person name="Mueller-Herbst S."/>
            <person name="Scherer S."/>
            <person name="Huptas C."/>
        </authorList>
    </citation>
    <scope>NUCLEOTIDE SEQUENCE [LARGE SCALE GENOMIC DNA]</scope>
    <source>
        <strain evidence="11">Kiel-L1</strain>
    </source>
</reference>
<dbReference type="NCBIfam" id="NF002032">
    <property type="entry name" value="PRK00856.1"/>
    <property type="match status" value="1"/>
</dbReference>
<dbReference type="SUPFAM" id="SSF53671">
    <property type="entry name" value="Aspartate/ornithine carbamoyltransferase"/>
    <property type="match status" value="1"/>
</dbReference>
<dbReference type="Pfam" id="PF02729">
    <property type="entry name" value="OTCace_N"/>
    <property type="match status" value="1"/>
</dbReference>
<feature type="domain" description="Aspartate/ornithine carbamoyltransferase carbamoyl-P binding" evidence="9">
    <location>
        <begin position="2"/>
        <end position="139"/>
    </location>
</feature>
<feature type="binding site" evidence="7">
    <location>
        <position position="129"/>
    </location>
    <ligand>
        <name>carbamoyl phosphate</name>
        <dbReference type="ChEBI" id="CHEBI:58228"/>
    </ligand>
</feature>
<dbReference type="PANTHER" id="PTHR45753">
    <property type="entry name" value="ORNITHINE CARBAMOYLTRANSFERASE, MITOCHONDRIAL"/>
    <property type="match status" value="1"/>
</dbReference>
<evidence type="ECO:0000259" key="8">
    <source>
        <dbReference type="Pfam" id="PF00185"/>
    </source>
</evidence>
<proteinExistence type="inferred from homology"/>
<feature type="binding site" evidence="7">
    <location>
        <position position="126"/>
    </location>
    <ligand>
        <name>carbamoyl phosphate</name>
        <dbReference type="ChEBI" id="CHEBI:58228"/>
    </ligand>
</feature>
<dbReference type="GO" id="GO:0044205">
    <property type="term" value="P:'de novo' UMP biosynthetic process"/>
    <property type="evidence" value="ECO:0007669"/>
    <property type="project" value="UniProtKB-UniRule"/>
</dbReference>
<evidence type="ECO:0000256" key="7">
    <source>
        <dbReference type="HAMAP-Rule" id="MF_00001"/>
    </source>
</evidence>
<comment type="pathway">
    <text evidence="1 7">Pyrimidine metabolism; UMP biosynthesis via de novo pathway; (S)-dihydroorotate from bicarbonate: step 2/3.</text>
</comment>
<dbReference type="InterPro" id="IPR002082">
    <property type="entry name" value="Asp_carbamoyltransf"/>
</dbReference>
<dbReference type="NCBIfam" id="TIGR00670">
    <property type="entry name" value="asp_carb_tr"/>
    <property type="match status" value="1"/>
</dbReference>
<feature type="binding site" evidence="7">
    <location>
        <position position="77"/>
    </location>
    <ligand>
        <name>L-aspartate</name>
        <dbReference type="ChEBI" id="CHEBI:29991"/>
    </ligand>
</feature>
<evidence type="ECO:0000313" key="11">
    <source>
        <dbReference type="Proteomes" id="UP000257055"/>
    </source>
</evidence>
<dbReference type="PROSITE" id="PS00097">
    <property type="entry name" value="CARBAMOYLTRANSFERASE"/>
    <property type="match status" value="1"/>
</dbReference>
<dbReference type="AlphaFoldDB" id="A0A3D8TU21"/>
<dbReference type="PRINTS" id="PR00100">
    <property type="entry name" value="AOTCASE"/>
</dbReference>
<dbReference type="GO" id="GO:0006207">
    <property type="term" value="P:'de novo' pyrimidine nucleobase biosynthetic process"/>
    <property type="evidence" value="ECO:0007669"/>
    <property type="project" value="InterPro"/>
</dbReference>
<dbReference type="Pfam" id="PF00185">
    <property type="entry name" value="OTCace"/>
    <property type="match status" value="1"/>
</dbReference>
<evidence type="ECO:0000256" key="4">
    <source>
        <dbReference type="ARBA" id="ARBA00022975"/>
    </source>
</evidence>
<dbReference type="PANTHER" id="PTHR45753:SF6">
    <property type="entry name" value="ASPARTATE CARBAMOYLTRANSFERASE"/>
    <property type="match status" value="1"/>
</dbReference>
<feature type="binding site" evidence="7">
    <location>
        <position position="50"/>
    </location>
    <ligand>
        <name>carbamoyl phosphate</name>
        <dbReference type="ChEBI" id="CHEBI:58228"/>
    </ligand>
</feature>
<dbReference type="PRINTS" id="PR00101">
    <property type="entry name" value="ATCASE"/>
</dbReference>
<dbReference type="GO" id="GO:0016597">
    <property type="term" value="F:amino acid binding"/>
    <property type="evidence" value="ECO:0007669"/>
    <property type="project" value="InterPro"/>
</dbReference>
<keyword evidence="3 7" id="KW-0808">Transferase</keyword>
<evidence type="ECO:0000256" key="3">
    <source>
        <dbReference type="ARBA" id="ARBA00022679"/>
    </source>
</evidence>
<dbReference type="FunFam" id="3.40.50.1370:FF:000011">
    <property type="entry name" value="Aspartate carbamoyltransferase"/>
    <property type="match status" value="1"/>
</dbReference>
<dbReference type="HAMAP" id="MF_00001">
    <property type="entry name" value="Asp_carb_tr"/>
    <property type="match status" value="1"/>
</dbReference>
<evidence type="ECO:0000256" key="2">
    <source>
        <dbReference type="ARBA" id="ARBA00008896"/>
    </source>
</evidence>
<name>A0A3D8TU21_9LIST</name>
<sequence length="305" mass="34125">MKRLVSMEELSLLEIENLLTRAAAFKNGEEAAISAGHFVVNMFFEPSTRTHYSFEVAERKLGLEVLSFEASESSVTKGETLYDTLLTMQALGVEAAVVRHPDEKFYDELNKLDIAIISGGDGCGEHPSQCLLDLFTIKEQFGSFEGLKVAIAGDILHSRVANSNMKVLKRLGAEIFFAGPKEWFDEEALAYGTYLTMDEAAEQVDVMMLLRVQHERHQNGAQGFQKEDYHERFGLTEKRAAKLKPEAIIMHPSPVNRDVEIADSLVESKQSRIVEQMTNGVFVRMAILETVLNGNHKGAEKHVFN</sequence>
<comment type="subunit">
    <text evidence="7">Heterododecamer (2C3:3R2) of six catalytic PyrB chains organized as two trimers (C3), and six regulatory PyrI chains organized as three dimers (R2).</text>
</comment>
<feature type="binding site" evidence="7">
    <location>
        <position position="159"/>
    </location>
    <ligand>
        <name>L-aspartate</name>
        <dbReference type="ChEBI" id="CHEBI:29991"/>
    </ligand>
</feature>
<dbReference type="InterPro" id="IPR006130">
    <property type="entry name" value="Asp/Orn_carbamoylTrfase"/>
</dbReference>
<accession>A0A3D8TU21</accession>
<dbReference type="InterPro" id="IPR006132">
    <property type="entry name" value="Asp/Orn_carbamoyltranf_P-bd"/>
</dbReference>
<comment type="caution">
    <text evidence="10">The sequence shown here is derived from an EMBL/GenBank/DDBJ whole genome shotgun (WGS) entry which is preliminary data.</text>
</comment>
<dbReference type="InterPro" id="IPR036901">
    <property type="entry name" value="Asp/Orn_carbamoylTrfase_sf"/>
</dbReference>
<dbReference type="GO" id="GO:0005829">
    <property type="term" value="C:cytosol"/>
    <property type="evidence" value="ECO:0007669"/>
    <property type="project" value="TreeGrafter"/>
</dbReference>
<feature type="binding site" evidence="7">
    <location>
        <position position="49"/>
    </location>
    <ligand>
        <name>carbamoyl phosphate</name>
        <dbReference type="ChEBI" id="CHEBI:58228"/>
    </ligand>
</feature>
<comment type="catalytic activity">
    <reaction evidence="6 7">
        <text>carbamoyl phosphate + L-aspartate = N-carbamoyl-L-aspartate + phosphate + H(+)</text>
        <dbReference type="Rhea" id="RHEA:20013"/>
        <dbReference type="ChEBI" id="CHEBI:15378"/>
        <dbReference type="ChEBI" id="CHEBI:29991"/>
        <dbReference type="ChEBI" id="CHEBI:32814"/>
        <dbReference type="ChEBI" id="CHEBI:43474"/>
        <dbReference type="ChEBI" id="CHEBI:58228"/>
        <dbReference type="EC" id="2.1.3.2"/>
    </reaction>
</comment>
<dbReference type="GO" id="GO:0004070">
    <property type="term" value="F:aspartate carbamoyltransferase activity"/>
    <property type="evidence" value="ECO:0007669"/>
    <property type="project" value="UniProtKB-UniRule"/>
</dbReference>
<feature type="binding site" evidence="7">
    <location>
        <position position="253"/>
    </location>
    <ligand>
        <name>carbamoyl phosphate</name>
        <dbReference type="ChEBI" id="CHEBI:58228"/>
    </ligand>
</feature>
<evidence type="ECO:0000256" key="5">
    <source>
        <dbReference type="ARBA" id="ARBA00043884"/>
    </source>
</evidence>
<comment type="function">
    <text evidence="5 7">Catalyzes the condensation of carbamoyl phosphate and aspartate to form carbamoyl aspartate and inorganic phosphate, the committed step in the de novo pyrimidine nucleotide biosynthesis pathway.</text>
</comment>
<evidence type="ECO:0000256" key="1">
    <source>
        <dbReference type="ARBA" id="ARBA00004852"/>
    </source>
</evidence>
<dbReference type="EMBL" id="LARY01000001">
    <property type="protein sequence ID" value="RDX02470.1"/>
    <property type="molecule type" value="Genomic_DNA"/>
</dbReference>
<protein>
    <recommendedName>
        <fullName evidence="7">Aspartate carbamoyltransferase</fullName>
        <ecNumber evidence="7">2.1.3.2</ecNumber>
    </recommendedName>
    <alternativeName>
        <fullName evidence="7">Aspartate transcarbamylase</fullName>
        <shortName evidence="7">ATCase</shortName>
    </alternativeName>
</protein>
<feature type="binding site" evidence="7">
    <location>
        <position position="211"/>
    </location>
    <ligand>
        <name>L-aspartate</name>
        <dbReference type="ChEBI" id="CHEBI:29991"/>
    </ligand>
</feature>
<keyword evidence="11" id="KW-1185">Reference proteome</keyword>
<dbReference type="Gene3D" id="3.40.50.1370">
    <property type="entry name" value="Aspartate/ornithine carbamoyltransferase"/>
    <property type="match status" value="2"/>
</dbReference>
<gene>
    <name evidence="7" type="primary">pyrB</name>
    <name evidence="10" type="ORF">UR08_02850</name>
</gene>
<dbReference type="GO" id="GO:0006520">
    <property type="term" value="P:amino acid metabolic process"/>
    <property type="evidence" value="ECO:0007669"/>
    <property type="project" value="InterPro"/>
</dbReference>
<evidence type="ECO:0000259" key="9">
    <source>
        <dbReference type="Pfam" id="PF02729"/>
    </source>
</evidence>
<comment type="similarity">
    <text evidence="2 7">Belongs to the aspartate/ornithine carbamoyltransferase superfamily. ATCase family.</text>
</comment>
<evidence type="ECO:0000313" key="10">
    <source>
        <dbReference type="EMBL" id="RDX02470.1"/>
    </source>
</evidence>